<evidence type="ECO:0000256" key="7">
    <source>
        <dbReference type="ARBA" id="ARBA00047368"/>
    </source>
</evidence>
<keyword evidence="5 17" id="KW-1133">Transmembrane helix</keyword>
<feature type="transmembrane region" description="Helical" evidence="17">
    <location>
        <begin position="117"/>
        <end position="136"/>
    </location>
</feature>
<dbReference type="Pfam" id="PF04750">
    <property type="entry name" value="Far-17a_AIG1"/>
    <property type="match status" value="1"/>
</dbReference>
<reference evidence="18" key="2">
    <citation type="journal article" date="2021" name="World Allergy Organ. J.">
        <title>Chromosome-level assembly of Dermatophagoides farinae genome and transcriptome reveals two novel allergens Der f 37 and Der f 39.</title>
        <authorList>
            <person name="Chen J."/>
            <person name="Cai Z."/>
            <person name="Fan D."/>
            <person name="Hu J."/>
            <person name="Hou Y."/>
            <person name="He Y."/>
            <person name="Zhang Z."/>
            <person name="Zhao Z."/>
            <person name="Gao P."/>
            <person name="Hu W."/>
            <person name="Sun J."/>
            <person name="Li J."/>
            <person name="Ji K."/>
        </authorList>
    </citation>
    <scope>NUCLEOTIDE SEQUENCE</scope>
    <source>
        <strain evidence="18">JKM2019</strain>
    </source>
</reference>
<feature type="transmembrane region" description="Helical" evidence="17">
    <location>
        <begin position="74"/>
        <end position="97"/>
    </location>
</feature>
<comment type="catalytic activity">
    <reaction evidence="15">
        <text>13-(9Z-hexadecenoyloxy)-octadecanoate + H2O = 13-hydroxy-octadecanoate + (9Z)-hexadecenoate + H(+)</text>
        <dbReference type="Rhea" id="RHEA:52076"/>
        <dbReference type="ChEBI" id="CHEBI:15377"/>
        <dbReference type="ChEBI" id="CHEBI:15378"/>
        <dbReference type="ChEBI" id="CHEBI:32372"/>
        <dbReference type="ChEBI" id="CHEBI:136304"/>
        <dbReference type="ChEBI" id="CHEBI:136315"/>
    </reaction>
    <physiologicalReaction direction="left-to-right" evidence="15">
        <dbReference type="Rhea" id="RHEA:52077"/>
    </physiologicalReaction>
</comment>
<evidence type="ECO:0000256" key="12">
    <source>
        <dbReference type="ARBA" id="ARBA00048800"/>
    </source>
</evidence>
<comment type="similarity">
    <text evidence="3">Belongs to the AIG1 family.</text>
</comment>
<evidence type="ECO:0000256" key="16">
    <source>
        <dbReference type="ARBA" id="ARBA00049428"/>
    </source>
</evidence>
<evidence type="ECO:0000256" key="17">
    <source>
        <dbReference type="SAM" id="Phobius"/>
    </source>
</evidence>
<dbReference type="InterPro" id="IPR006838">
    <property type="entry name" value="ADTRP_AIG1"/>
</dbReference>
<name>A0A9D4SCW6_DERFA</name>
<comment type="catalytic activity">
    <reaction evidence="13">
        <text>9-octadecanoyloxy-octadecanoate + H2O = 9-hydroxy-octadecanoate + octadecanoate + H(+)</text>
        <dbReference type="Rhea" id="RHEA:52096"/>
        <dbReference type="ChEBI" id="CHEBI:15377"/>
        <dbReference type="ChEBI" id="CHEBI:15378"/>
        <dbReference type="ChEBI" id="CHEBI:25629"/>
        <dbReference type="ChEBI" id="CHEBI:136286"/>
        <dbReference type="ChEBI" id="CHEBI:136373"/>
    </reaction>
    <physiologicalReaction direction="left-to-right" evidence="13">
        <dbReference type="Rhea" id="RHEA:52097"/>
    </physiologicalReaction>
</comment>
<comment type="caution">
    <text evidence="18">The sequence shown here is derived from an EMBL/GenBank/DDBJ whole genome shotgun (WGS) entry which is preliminary data.</text>
</comment>
<proteinExistence type="inferred from homology"/>
<dbReference type="PANTHER" id="PTHR10989:SF16">
    <property type="entry name" value="AT02829P-RELATED"/>
    <property type="match status" value="1"/>
</dbReference>
<reference evidence="18" key="1">
    <citation type="submission" date="2020-06" db="EMBL/GenBank/DDBJ databases">
        <authorList>
            <person name="Ji K."/>
            <person name="Li J."/>
        </authorList>
    </citation>
    <scope>NUCLEOTIDE SEQUENCE</scope>
    <source>
        <strain evidence="18">JKM2019</strain>
        <tissue evidence="18">Whole body</tissue>
    </source>
</reference>
<comment type="catalytic activity">
    <reaction evidence="8">
        <text>13-octadecanoyloxy-octadecanoate + H2O = 13-hydroxy-octadecanoate + octadecanoate + H(+)</text>
        <dbReference type="Rhea" id="RHEA:52084"/>
        <dbReference type="ChEBI" id="CHEBI:15377"/>
        <dbReference type="ChEBI" id="CHEBI:15378"/>
        <dbReference type="ChEBI" id="CHEBI:25629"/>
        <dbReference type="ChEBI" id="CHEBI:136304"/>
        <dbReference type="ChEBI" id="CHEBI:136335"/>
    </reaction>
    <physiologicalReaction direction="left-to-right" evidence="8">
        <dbReference type="Rhea" id="RHEA:52085"/>
    </physiologicalReaction>
</comment>
<evidence type="ECO:0000256" key="8">
    <source>
        <dbReference type="ARBA" id="ARBA00047427"/>
    </source>
</evidence>
<evidence type="ECO:0000256" key="15">
    <source>
        <dbReference type="ARBA" id="ARBA00049322"/>
    </source>
</evidence>
<dbReference type="PANTHER" id="PTHR10989">
    <property type="entry name" value="ANDROGEN-INDUCED PROTEIN 1-RELATED"/>
    <property type="match status" value="1"/>
</dbReference>
<dbReference type="Proteomes" id="UP000828236">
    <property type="component" value="Unassembled WGS sequence"/>
</dbReference>
<sequence>MAGKLVTIIRLSAFLIYLYSIYWQYIVRAPFLSPERKIFGQFIFLTYWNLLLQTGFFFLVLINQLFESRQLKNFIDLIFYALALPTSWIVSSTFWVLWAIDRELILPIIMDPYYPPWLNHSTHTMIAILTIMELFVGKYKPPTTRKGYSIFLTFFTTYAIWSLYLRVVIGFWVYPFMAQLNNTFIALFYLSSLFGYSMVYFACLYLGQYMYNGTDHRSAKQSKIR</sequence>
<feature type="transmembrane region" description="Helical" evidence="17">
    <location>
        <begin position="7"/>
        <end position="26"/>
    </location>
</feature>
<evidence type="ECO:0000256" key="5">
    <source>
        <dbReference type="ARBA" id="ARBA00022989"/>
    </source>
</evidence>
<dbReference type="GO" id="GO:0016020">
    <property type="term" value="C:membrane"/>
    <property type="evidence" value="ECO:0007669"/>
    <property type="project" value="InterPro"/>
</dbReference>
<accession>A0A9D4SCW6</accession>
<keyword evidence="4 17" id="KW-0812">Transmembrane</keyword>
<comment type="subcellular location">
    <subcellularLocation>
        <location evidence="2">Endomembrane system</location>
        <topology evidence="2">Multi-pass membrane protein</topology>
    </subcellularLocation>
</comment>
<evidence type="ECO:0000256" key="2">
    <source>
        <dbReference type="ARBA" id="ARBA00004127"/>
    </source>
</evidence>
<comment type="catalytic activity">
    <reaction evidence="9">
        <text>9-hexadecanoyloxy-octadecanoate + H2O = 9-hydroxy-octadecanoate + hexadecanoate + H(+)</text>
        <dbReference type="Rhea" id="RHEA:52052"/>
        <dbReference type="ChEBI" id="CHEBI:7896"/>
        <dbReference type="ChEBI" id="CHEBI:15377"/>
        <dbReference type="ChEBI" id="CHEBI:15378"/>
        <dbReference type="ChEBI" id="CHEBI:83670"/>
        <dbReference type="ChEBI" id="CHEBI:136286"/>
    </reaction>
    <physiologicalReaction direction="left-to-right" evidence="9">
        <dbReference type="Rhea" id="RHEA:52053"/>
    </physiologicalReaction>
</comment>
<gene>
    <name evidence="18" type="ORF">HUG17_7187</name>
</gene>
<feature type="transmembrane region" description="Helical" evidence="17">
    <location>
        <begin position="186"/>
        <end position="207"/>
    </location>
</feature>
<evidence type="ECO:0000256" key="11">
    <source>
        <dbReference type="ARBA" id="ARBA00048701"/>
    </source>
</evidence>
<organism evidence="18">
    <name type="scientific">Dermatophagoides farinae</name>
    <name type="common">American house dust mite</name>
    <dbReference type="NCBI Taxonomy" id="6954"/>
    <lineage>
        <taxon>Eukaryota</taxon>
        <taxon>Metazoa</taxon>
        <taxon>Ecdysozoa</taxon>
        <taxon>Arthropoda</taxon>
        <taxon>Chelicerata</taxon>
        <taxon>Arachnida</taxon>
        <taxon>Acari</taxon>
        <taxon>Acariformes</taxon>
        <taxon>Sarcoptiformes</taxon>
        <taxon>Astigmata</taxon>
        <taxon>Psoroptidia</taxon>
        <taxon>Analgoidea</taxon>
        <taxon>Pyroglyphidae</taxon>
        <taxon>Dermatophagoidinae</taxon>
        <taxon>Dermatophagoides</taxon>
    </lineage>
</organism>
<protein>
    <recommendedName>
        <fullName evidence="19">Androgen-dependent TFPI-regulating protein-like</fullName>
    </recommendedName>
</protein>
<evidence type="ECO:0008006" key="19">
    <source>
        <dbReference type="Google" id="ProtNLM"/>
    </source>
</evidence>
<comment type="catalytic activity">
    <reaction evidence="16">
        <text>12-(9Z-hexadecenoyloxy)-octadecanoate + H2O = 12-hydroxyoctadecanoate + (9Z)-hexadecenoate + H(+)</text>
        <dbReference type="Rhea" id="RHEA:52072"/>
        <dbReference type="ChEBI" id="CHEBI:15377"/>
        <dbReference type="ChEBI" id="CHEBI:15378"/>
        <dbReference type="ChEBI" id="CHEBI:32372"/>
        <dbReference type="ChEBI" id="CHEBI:84201"/>
        <dbReference type="ChEBI" id="CHEBI:136312"/>
    </reaction>
    <physiologicalReaction direction="left-to-right" evidence="16">
        <dbReference type="Rhea" id="RHEA:52073"/>
    </physiologicalReaction>
</comment>
<comment type="catalytic activity">
    <reaction evidence="10">
        <text>12-octadecanoyloxy-octadecanoate + H2O = 12-hydroxyoctadecanoate + octadecanoate + H(+)</text>
        <dbReference type="Rhea" id="RHEA:52080"/>
        <dbReference type="ChEBI" id="CHEBI:15377"/>
        <dbReference type="ChEBI" id="CHEBI:15378"/>
        <dbReference type="ChEBI" id="CHEBI:25629"/>
        <dbReference type="ChEBI" id="CHEBI:84201"/>
        <dbReference type="ChEBI" id="CHEBI:136330"/>
    </reaction>
    <physiologicalReaction direction="left-to-right" evidence="10">
        <dbReference type="Rhea" id="RHEA:52081"/>
    </physiologicalReaction>
</comment>
<dbReference type="GO" id="GO:0012505">
    <property type="term" value="C:endomembrane system"/>
    <property type="evidence" value="ECO:0007669"/>
    <property type="project" value="UniProtKB-SubCell"/>
</dbReference>
<evidence type="ECO:0000256" key="13">
    <source>
        <dbReference type="ARBA" id="ARBA00049221"/>
    </source>
</evidence>
<evidence type="ECO:0000256" key="10">
    <source>
        <dbReference type="ARBA" id="ARBA00048680"/>
    </source>
</evidence>
<comment type="catalytic activity">
    <reaction evidence="11">
        <text>12-(9Z-octadecenoyloxy)-octadecanoate + H2O = 12-hydroxyoctadecanoate + (9Z)-octadecenoate + H(+)</text>
        <dbReference type="Rhea" id="RHEA:52060"/>
        <dbReference type="ChEBI" id="CHEBI:15377"/>
        <dbReference type="ChEBI" id="CHEBI:15378"/>
        <dbReference type="ChEBI" id="CHEBI:30823"/>
        <dbReference type="ChEBI" id="CHEBI:84201"/>
        <dbReference type="ChEBI" id="CHEBI:136302"/>
    </reaction>
    <physiologicalReaction direction="left-to-right" evidence="11">
        <dbReference type="Rhea" id="RHEA:52061"/>
    </physiologicalReaction>
</comment>
<feature type="transmembrane region" description="Helical" evidence="17">
    <location>
        <begin position="38"/>
        <end position="62"/>
    </location>
</feature>
<evidence type="ECO:0000256" key="1">
    <source>
        <dbReference type="ARBA" id="ARBA00000923"/>
    </source>
</evidence>
<dbReference type="AlphaFoldDB" id="A0A9D4SCW6"/>
<comment type="catalytic activity">
    <reaction evidence="7">
        <text>12-hexadecanoyloxy-octadecanoate + H2O = 12-hydroxyoctadecanoate + hexadecanoate + H(+)</text>
        <dbReference type="Rhea" id="RHEA:52056"/>
        <dbReference type="ChEBI" id="CHEBI:7896"/>
        <dbReference type="ChEBI" id="CHEBI:15377"/>
        <dbReference type="ChEBI" id="CHEBI:15378"/>
        <dbReference type="ChEBI" id="CHEBI:83677"/>
        <dbReference type="ChEBI" id="CHEBI:84201"/>
    </reaction>
    <physiologicalReaction direction="left-to-right" evidence="7">
        <dbReference type="Rhea" id="RHEA:52057"/>
    </physiologicalReaction>
</comment>
<evidence type="ECO:0000313" key="18">
    <source>
        <dbReference type="EMBL" id="KAH7636981.1"/>
    </source>
</evidence>
<comment type="catalytic activity">
    <reaction evidence="14">
        <text>13-(9Z-octadecenoyloxy)-octadecanoate + H2O = 13-hydroxy-octadecanoate + (9Z)-octadecenoate + H(+)</text>
        <dbReference type="Rhea" id="RHEA:52064"/>
        <dbReference type="ChEBI" id="CHEBI:15377"/>
        <dbReference type="ChEBI" id="CHEBI:15378"/>
        <dbReference type="ChEBI" id="CHEBI:30823"/>
        <dbReference type="ChEBI" id="CHEBI:136303"/>
        <dbReference type="ChEBI" id="CHEBI:136304"/>
    </reaction>
    <physiologicalReaction direction="left-to-right" evidence="14">
        <dbReference type="Rhea" id="RHEA:52065"/>
    </physiologicalReaction>
</comment>
<keyword evidence="6 17" id="KW-0472">Membrane</keyword>
<evidence type="ECO:0000256" key="14">
    <source>
        <dbReference type="ARBA" id="ARBA00049296"/>
    </source>
</evidence>
<comment type="catalytic activity">
    <reaction evidence="12">
        <text>9-(9Z-octadecenoyloxy)-octadecanoate + H2O = 9-hydroxy-octadecanoate + (9Z)-octadecenoate + H(+)</text>
        <dbReference type="Rhea" id="RHEA:52048"/>
        <dbReference type="ChEBI" id="CHEBI:15377"/>
        <dbReference type="ChEBI" id="CHEBI:15378"/>
        <dbReference type="ChEBI" id="CHEBI:30823"/>
        <dbReference type="ChEBI" id="CHEBI:136282"/>
        <dbReference type="ChEBI" id="CHEBI:136286"/>
    </reaction>
    <physiologicalReaction direction="left-to-right" evidence="12">
        <dbReference type="Rhea" id="RHEA:52049"/>
    </physiologicalReaction>
</comment>
<comment type="catalytic activity">
    <reaction evidence="1">
        <text>9-(9Z-hexadecenoyloxy)-octadecanoate + H2O = (9Z)-hexadecenoate + 9-hydroxy-octadecanoate + H(+)</text>
        <dbReference type="Rhea" id="RHEA:52068"/>
        <dbReference type="ChEBI" id="CHEBI:15377"/>
        <dbReference type="ChEBI" id="CHEBI:15378"/>
        <dbReference type="ChEBI" id="CHEBI:32372"/>
        <dbReference type="ChEBI" id="CHEBI:136286"/>
        <dbReference type="ChEBI" id="CHEBI:136309"/>
    </reaction>
    <physiologicalReaction direction="left-to-right" evidence="1">
        <dbReference type="Rhea" id="RHEA:52069"/>
    </physiologicalReaction>
</comment>
<evidence type="ECO:0000256" key="6">
    <source>
        <dbReference type="ARBA" id="ARBA00023136"/>
    </source>
</evidence>
<dbReference type="OrthoDB" id="1898221at2759"/>
<dbReference type="EMBL" id="SDOV01000009">
    <property type="protein sequence ID" value="KAH7636981.1"/>
    <property type="molecule type" value="Genomic_DNA"/>
</dbReference>
<evidence type="ECO:0000256" key="4">
    <source>
        <dbReference type="ARBA" id="ARBA00022692"/>
    </source>
</evidence>
<evidence type="ECO:0000256" key="9">
    <source>
        <dbReference type="ARBA" id="ARBA00047863"/>
    </source>
</evidence>
<evidence type="ECO:0000256" key="3">
    <source>
        <dbReference type="ARBA" id="ARBA00009300"/>
    </source>
</evidence>
<feature type="transmembrane region" description="Helical" evidence="17">
    <location>
        <begin position="148"/>
        <end position="174"/>
    </location>
</feature>